<gene>
    <name evidence="3" type="ORF">EZS28_014696</name>
</gene>
<evidence type="ECO:0000313" key="3">
    <source>
        <dbReference type="EMBL" id="KAA6389781.1"/>
    </source>
</evidence>
<feature type="region of interest" description="Disordered" evidence="1">
    <location>
        <begin position="133"/>
        <end position="164"/>
    </location>
</feature>
<feature type="compositionally biased region" description="Polar residues" evidence="1">
    <location>
        <begin position="134"/>
        <end position="148"/>
    </location>
</feature>
<dbReference type="Proteomes" id="UP000324800">
    <property type="component" value="Unassembled WGS sequence"/>
</dbReference>
<organism evidence="3 4">
    <name type="scientific">Streblomastix strix</name>
    <dbReference type="NCBI Taxonomy" id="222440"/>
    <lineage>
        <taxon>Eukaryota</taxon>
        <taxon>Metamonada</taxon>
        <taxon>Preaxostyla</taxon>
        <taxon>Oxymonadida</taxon>
        <taxon>Streblomastigidae</taxon>
        <taxon>Streblomastix</taxon>
    </lineage>
</organism>
<comment type="caution">
    <text evidence="3">The sequence shown here is derived from an EMBL/GenBank/DDBJ whole genome shotgun (WGS) entry which is preliminary data.</text>
</comment>
<evidence type="ECO:0000313" key="4">
    <source>
        <dbReference type="Proteomes" id="UP000324800"/>
    </source>
</evidence>
<feature type="region of interest" description="Disordered" evidence="1">
    <location>
        <begin position="44"/>
        <end position="71"/>
    </location>
</feature>
<dbReference type="AlphaFoldDB" id="A0A5J4W4B9"/>
<protein>
    <submittedName>
        <fullName evidence="3">Uncharacterized protein</fullName>
    </submittedName>
</protein>
<dbReference type="EMBL" id="SNRW01003464">
    <property type="protein sequence ID" value="KAA6389781.1"/>
    <property type="molecule type" value="Genomic_DNA"/>
</dbReference>
<proteinExistence type="predicted"/>
<evidence type="ECO:0000256" key="2">
    <source>
        <dbReference type="SAM" id="Phobius"/>
    </source>
</evidence>
<evidence type="ECO:0000256" key="1">
    <source>
        <dbReference type="SAM" id="MobiDB-lite"/>
    </source>
</evidence>
<feature type="compositionally biased region" description="Acidic residues" evidence="1">
    <location>
        <begin position="45"/>
        <end position="55"/>
    </location>
</feature>
<name>A0A5J4W4B9_9EUKA</name>
<keyword evidence="2" id="KW-0472">Membrane</keyword>
<sequence length="164" mass="18418">MFIALFLYLSYIIANVALLFQVLFHPESKDQEQLTNELERIVADGTDDNGDEDQSDNPIQPKHFTSGNDFLRRNDSETQLHATVNSEANPMINISKISANTPFRNVNRSDRLGGNGFGTQLRVAGNESRHLNPQAINNIGNISNNEQANDNRTERNENKQGSYI</sequence>
<keyword evidence="2" id="KW-0812">Transmembrane</keyword>
<feature type="transmembrane region" description="Helical" evidence="2">
    <location>
        <begin position="6"/>
        <end position="24"/>
    </location>
</feature>
<feature type="compositionally biased region" description="Basic and acidic residues" evidence="1">
    <location>
        <begin position="149"/>
        <end position="158"/>
    </location>
</feature>
<keyword evidence="2" id="KW-1133">Transmembrane helix</keyword>
<accession>A0A5J4W4B9</accession>
<reference evidence="3 4" key="1">
    <citation type="submission" date="2019-03" db="EMBL/GenBank/DDBJ databases">
        <title>Single cell metagenomics reveals metabolic interactions within the superorganism composed of flagellate Streblomastix strix and complex community of Bacteroidetes bacteria on its surface.</title>
        <authorList>
            <person name="Treitli S.C."/>
            <person name="Kolisko M."/>
            <person name="Husnik F."/>
            <person name="Keeling P."/>
            <person name="Hampl V."/>
        </authorList>
    </citation>
    <scope>NUCLEOTIDE SEQUENCE [LARGE SCALE GENOMIC DNA]</scope>
    <source>
        <strain evidence="3">ST1C</strain>
    </source>
</reference>